<dbReference type="PANTHER" id="PTHR47505">
    <property type="entry name" value="DNA UTILIZATION PROTEIN YHGH"/>
    <property type="match status" value="1"/>
</dbReference>
<comment type="similarity">
    <text evidence="1">Belongs to the ComF/GntX family.</text>
</comment>
<dbReference type="CDD" id="cd06223">
    <property type="entry name" value="PRTases_typeI"/>
    <property type="match status" value="1"/>
</dbReference>
<dbReference type="Gene3D" id="3.40.50.2020">
    <property type="match status" value="1"/>
</dbReference>
<name>A0A512H824_9PROT</name>
<comment type="caution">
    <text evidence="3">The sequence shown here is derived from an EMBL/GenBank/DDBJ whole genome shotgun (WGS) entry which is preliminary data.</text>
</comment>
<evidence type="ECO:0000259" key="2">
    <source>
        <dbReference type="Pfam" id="PF18912"/>
    </source>
</evidence>
<dbReference type="InterPro" id="IPR051910">
    <property type="entry name" value="ComF/GntX_DNA_util-trans"/>
</dbReference>
<protein>
    <submittedName>
        <fullName evidence="3">Phosphoribosyltransferase</fullName>
    </submittedName>
</protein>
<dbReference type="Pfam" id="PF18912">
    <property type="entry name" value="DZR_2"/>
    <property type="match status" value="1"/>
</dbReference>
<dbReference type="GO" id="GO:0016757">
    <property type="term" value="F:glycosyltransferase activity"/>
    <property type="evidence" value="ECO:0007669"/>
    <property type="project" value="UniProtKB-KW"/>
</dbReference>
<dbReference type="InterPro" id="IPR029057">
    <property type="entry name" value="PRTase-like"/>
</dbReference>
<dbReference type="PANTHER" id="PTHR47505:SF1">
    <property type="entry name" value="DNA UTILIZATION PROTEIN YHGH"/>
    <property type="match status" value="1"/>
</dbReference>
<feature type="domain" description="Double zinc ribbon" evidence="2">
    <location>
        <begin position="63"/>
        <end position="123"/>
    </location>
</feature>
<keyword evidence="3" id="KW-0328">Glycosyltransferase</keyword>
<accession>A0A512H824</accession>
<evidence type="ECO:0000313" key="4">
    <source>
        <dbReference type="Proteomes" id="UP000321567"/>
    </source>
</evidence>
<dbReference type="EMBL" id="BJZO01000041">
    <property type="protein sequence ID" value="GEO81591.1"/>
    <property type="molecule type" value="Genomic_DNA"/>
</dbReference>
<keyword evidence="3" id="KW-0808">Transferase</keyword>
<organism evidence="3 4">
    <name type="scientific">Pararhodospirillum oryzae</name>
    <dbReference type="NCBI Taxonomy" id="478448"/>
    <lineage>
        <taxon>Bacteria</taxon>
        <taxon>Pseudomonadati</taxon>
        <taxon>Pseudomonadota</taxon>
        <taxon>Alphaproteobacteria</taxon>
        <taxon>Rhodospirillales</taxon>
        <taxon>Rhodospirillaceae</taxon>
        <taxon>Pararhodospirillum</taxon>
    </lineage>
</organism>
<keyword evidence="4" id="KW-1185">Reference proteome</keyword>
<proteinExistence type="inferred from homology"/>
<reference evidence="3 4" key="1">
    <citation type="submission" date="2019-07" db="EMBL/GenBank/DDBJ databases">
        <title>Whole genome shotgun sequence of Rhodospirillum oryzae NBRC 107573.</title>
        <authorList>
            <person name="Hosoyama A."/>
            <person name="Uohara A."/>
            <person name="Ohji S."/>
            <person name="Ichikawa N."/>
        </authorList>
    </citation>
    <scope>NUCLEOTIDE SEQUENCE [LARGE SCALE GENOMIC DNA]</scope>
    <source>
        <strain evidence="3 4">NBRC 107573</strain>
    </source>
</reference>
<dbReference type="Proteomes" id="UP000321567">
    <property type="component" value="Unassembled WGS sequence"/>
</dbReference>
<evidence type="ECO:0000313" key="3">
    <source>
        <dbReference type="EMBL" id="GEO81591.1"/>
    </source>
</evidence>
<evidence type="ECO:0000256" key="1">
    <source>
        <dbReference type="ARBA" id="ARBA00008007"/>
    </source>
</evidence>
<dbReference type="InterPro" id="IPR000836">
    <property type="entry name" value="PRTase_dom"/>
</dbReference>
<dbReference type="AlphaFoldDB" id="A0A512H824"/>
<dbReference type="InterPro" id="IPR044005">
    <property type="entry name" value="DZR_2"/>
</dbReference>
<dbReference type="SUPFAM" id="SSF53271">
    <property type="entry name" value="PRTase-like"/>
    <property type="match status" value="1"/>
</dbReference>
<gene>
    <name evidence="3" type="ORF">ROR02_17220</name>
</gene>
<sequence>MLVTGTPGQWAKDGGHDKLPRPFLSPWPLSMPLAPWLARRGAALASPLAALGRRGQALARAGLDFLLPPRCLACGAVVLDTGAVCPECFARLTFITEPVCARCGLPLPDPPQPGVLLCCGACLRRAPAFDQARAVLVYDDGSAPLILRLKNGDRPESVPALGRWMARAGRSLLEPGAVLVPVPLHWTRLFRRRYNQSALLAFALGRASGLEVRPRALIRVRATPPQGLRPPGGRYANVRGAFRVRVPDHVAERTIVLVDDVLTTGATTEACARVLREAGATRIVVLTLARVPLQH</sequence>